<reference evidence="3" key="1">
    <citation type="submission" date="2022-06" db="EMBL/GenBank/DDBJ databases">
        <title>Uncovering the hologenomic basis of an extraordinary plant invasion.</title>
        <authorList>
            <person name="Bieker V.C."/>
            <person name="Martin M.D."/>
            <person name="Gilbert T."/>
            <person name="Hodgins K."/>
            <person name="Battlay P."/>
            <person name="Petersen B."/>
            <person name="Wilson J."/>
        </authorList>
    </citation>
    <scope>NUCLEOTIDE SEQUENCE</scope>
    <source>
        <strain evidence="3">AA19_3_7</strain>
        <tissue evidence="3">Leaf</tissue>
    </source>
</reference>
<feature type="transmembrane region" description="Helical" evidence="2">
    <location>
        <begin position="303"/>
        <end position="325"/>
    </location>
</feature>
<gene>
    <name evidence="3" type="ORF">M8C21_028764</name>
</gene>
<feature type="compositionally biased region" description="Polar residues" evidence="1">
    <location>
        <begin position="127"/>
        <end position="137"/>
    </location>
</feature>
<sequence length="345" mass="37981">AMKIGNGPEWIEFQIEMNESVVIAPQVVDSEAHAHANSELLHDQEVLNESEDELTNDIMHEQSHENISSGNNVRKSTRQTYTPKRFDDFIMLQEVENPQLEEEPANYDEAKDDENWKKKMRGRKTSKATIESMNSSRVPDEKNDKLFDKNIANVVKVLEAGNDSTSGSSNVVSLPPETNVSPVASSLVNIDSQMLTEKKVTSPVVSSSVNTGSQILTERKAMSPVVSSSVNTNSQMLTERKVTSPVASSSVNNGSHMLTERKVMSRVNSSKKPPLPSVSRSRPVKPISEMDSKIATLNSISRLCLLIVVAVFVSVVLWMSFTISVTESADLDSDPYTNIAIGDEL</sequence>
<organism evidence="3 4">
    <name type="scientific">Ambrosia artemisiifolia</name>
    <name type="common">Common ragweed</name>
    <dbReference type="NCBI Taxonomy" id="4212"/>
    <lineage>
        <taxon>Eukaryota</taxon>
        <taxon>Viridiplantae</taxon>
        <taxon>Streptophyta</taxon>
        <taxon>Embryophyta</taxon>
        <taxon>Tracheophyta</taxon>
        <taxon>Spermatophyta</taxon>
        <taxon>Magnoliopsida</taxon>
        <taxon>eudicotyledons</taxon>
        <taxon>Gunneridae</taxon>
        <taxon>Pentapetalae</taxon>
        <taxon>asterids</taxon>
        <taxon>campanulids</taxon>
        <taxon>Asterales</taxon>
        <taxon>Asteraceae</taxon>
        <taxon>Asteroideae</taxon>
        <taxon>Heliantheae alliance</taxon>
        <taxon>Heliantheae</taxon>
        <taxon>Ambrosia</taxon>
    </lineage>
</organism>
<feature type="non-terminal residue" evidence="3">
    <location>
        <position position="345"/>
    </location>
</feature>
<comment type="caution">
    <text evidence="3">The sequence shown here is derived from an EMBL/GenBank/DDBJ whole genome shotgun (WGS) entry which is preliminary data.</text>
</comment>
<name>A0AAD5G8G1_AMBAR</name>
<feature type="region of interest" description="Disordered" evidence="1">
    <location>
        <begin position="119"/>
        <end position="142"/>
    </location>
</feature>
<evidence type="ECO:0000313" key="4">
    <source>
        <dbReference type="Proteomes" id="UP001206925"/>
    </source>
</evidence>
<evidence type="ECO:0000256" key="2">
    <source>
        <dbReference type="SAM" id="Phobius"/>
    </source>
</evidence>
<dbReference type="EMBL" id="JAMZMK010010098">
    <property type="protein sequence ID" value="KAI7733015.1"/>
    <property type="molecule type" value="Genomic_DNA"/>
</dbReference>
<keyword evidence="2" id="KW-0472">Membrane</keyword>
<proteinExistence type="predicted"/>
<dbReference type="AlphaFoldDB" id="A0AAD5G8G1"/>
<dbReference type="Proteomes" id="UP001206925">
    <property type="component" value="Unassembled WGS sequence"/>
</dbReference>
<keyword evidence="2" id="KW-1133">Transmembrane helix</keyword>
<protein>
    <submittedName>
        <fullName evidence="3">Uncharacterized protein</fullName>
    </submittedName>
</protein>
<keyword evidence="4" id="KW-1185">Reference proteome</keyword>
<keyword evidence="2" id="KW-0812">Transmembrane</keyword>
<evidence type="ECO:0000256" key="1">
    <source>
        <dbReference type="SAM" id="MobiDB-lite"/>
    </source>
</evidence>
<accession>A0AAD5G8G1</accession>
<evidence type="ECO:0000313" key="3">
    <source>
        <dbReference type="EMBL" id="KAI7733015.1"/>
    </source>
</evidence>